<dbReference type="GO" id="GO:0016705">
    <property type="term" value="F:oxidoreductase activity, acting on paired donors, with incorporation or reduction of molecular oxygen"/>
    <property type="evidence" value="ECO:0007669"/>
    <property type="project" value="UniProtKB-ARBA"/>
</dbReference>
<evidence type="ECO:0000256" key="2">
    <source>
        <dbReference type="ARBA" id="ARBA00022723"/>
    </source>
</evidence>
<dbReference type="Pfam" id="PF00355">
    <property type="entry name" value="Rieske"/>
    <property type="match status" value="1"/>
</dbReference>
<dbReference type="PANTHER" id="PTHR21266">
    <property type="entry name" value="IRON-SULFUR DOMAIN CONTAINING PROTEIN"/>
    <property type="match status" value="1"/>
</dbReference>
<dbReference type="InterPro" id="IPR050584">
    <property type="entry name" value="Cholesterol_7-desaturase"/>
</dbReference>
<evidence type="ECO:0000256" key="4">
    <source>
        <dbReference type="ARBA" id="ARBA00023004"/>
    </source>
</evidence>
<reference evidence="7 8" key="1">
    <citation type="journal article" date="2019" name="Nat. Microbiol.">
        <title>Mediterranean grassland soil C-N compound turnover is dependent on rainfall and depth, and is mediated by genomically divergent microorganisms.</title>
        <authorList>
            <person name="Diamond S."/>
            <person name="Andeer P.F."/>
            <person name="Li Z."/>
            <person name="Crits-Christoph A."/>
            <person name="Burstein D."/>
            <person name="Anantharaman K."/>
            <person name="Lane K.R."/>
            <person name="Thomas B.C."/>
            <person name="Pan C."/>
            <person name="Northen T.R."/>
            <person name="Banfield J.F."/>
        </authorList>
    </citation>
    <scope>NUCLEOTIDE SEQUENCE [LARGE SCALE GENOMIC DNA]</scope>
    <source>
        <strain evidence="7">NP_7</strain>
    </source>
</reference>
<keyword evidence="4" id="KW-0408">Iron</keyword>
<dbReference type="SUPFAM" id="SSF55961">
    <property type="entry name" value="Bet v1-like"/>
    <property type="match status" value="1"/>
</dbReference>
<organism evidence="7 8">
    <name type="scientific">Candidatus Segetimicrobium genomatis</name>
    <dbReference type="NCBI Taxonomy" id="2569760"/>
    <lineage>
        <taxon>Bacteria</taxon>
        <taxon>Bacillati</taxon>
        <taxon>Candidatus Sysuimicrobiota</taxon>
        <taxon>Candidatus Sysuimicrobiia</taxon>
        <taxon>Candidatus Sysuimicrobiales</taxon>
        <taxon>Candidatus Segetimicrobiaceae</taxon>
        <taxon>Candidatus Segetimicrobium</taxon>
    </lineage>
</organism>
<evidence type="ECO:0000313" key="8">
    <source>
        <dbReference type="Proteomes" id="UP000320048"/>
    </source>
</evidence>
<comment type="caution">
    <text evidence="7">The sequence shown here is derived from an EMBL/GenBank/DDBJ whole genome shotgun (WGS) entry which is preliminary data.</text>
</comment>
<dbReference type="InterPro" id="IPR045623">
    <property type="entry name" value="LigXa_C"/>
</dbReference>
<evidence type="ECO:0000256" key="3">
    <source>
        <dbReference type="ARBA" id="ARBA00023002"/>
    </source>
</evidence>
<proteinExistence type="predicted"/>
<name>A0A537J816_9BACT</name>
<dbReference type="Pfam" id="PF19301">
    <property type="entry name" value="LigXa_C"/>
    <property type="match status" value="1"/>
</dbReference>
<dbReference type="Gene3D" id="3.90.380.10">
    <property type="entry name" value="Naphthalene 1,2-dioxygenase Alpha Subunit, Chain A, domain 1"/>
    <property type="match status" value="1"/>
</dbReference>
<sequence>MLTAEENAQLTRVGPGTLIGDLMRQYWIPVVLSSELVPGGRVKRVKILGEELVAFRSPSGRVGLLGEFCAHRRASLYFGRNEEAGLRCVYHGWQFEPGGRCVDMPNERPETSFQDKVTQPAYPCAERGGVVWTYMGPASRPPGLPDLEWALVPEAQRFVSKFWQDCNYLQALEGGVDPAHISFLHGILDARDDAMRRALDQAAVGFGFTSQLERAPHIEVADTETGLLIGARRDAPAGQHYWRITQYLLPFHTMPPPEVGSDPVFPSHVWIPVDDDHLVNWCISWHPTRALTADELAAFQAGSGIHITAPAPATSEAYGDIRPVASRGNDYLADWEAQRMRKFFGVPGPGAQDKALTESQGAYDRSLERLGRADLGIIRVRKRLLEAAIALRAHGTPPPGLDPATYGVRPASMLLPKDVPWVEGAKKRLTA</sequence>
<dbReference type="Proteomes" id="UP000320048">
    <property type="component" value="Unassembled WGS sequence"/>
</dbReference>
<dbReference type="InterPro" id="IPR017941">
    <property type="entry name" value="Rieske_2Fe-2S"/>
</dbReference>
<dbReference type="EMBL" id="VBAO01000268">
    <property type="protein sequence ID" value="TMI79655.1"/>
    <property type="molecule type" value="Genomic_DNA"/>
</dbReference>
<dbReference type="SUPFAM" id="SSF50022">
    <property type="entry name" value="ISP domain"/>
    <property type="match status" value="1"/>
</dbReference>
<keyword evidence="5" id="KW-0411">Iron-sulfur</keyword>
<keyword evidence="1" id="KW-0001">2Fe-2S</keyword>
<gene>
    <name evidence="7" type="ORF">E6H04_10230</name>
</gene>
<dbReference type="GO" id="GO:0004497">
    <property type="term" value="F:monooxygenase activity"/>
    <property type="evidence" value="ECO:0007669"/>
    <property type="project" value="UniProtKB-ARBA"/>
</dbReference>
<dbReference type="Gene3D" id="2.102.10.10">
    <property type="entry name" value="Rieske [2Fe-2S] iron-sulphur domain"/>
    <property type="match status" value="1"/>
</dbReference>
<evidence type="ECO:0000313" key="7">
    <source>
        <dbReference type="EMBL" id="TMI79655.1"/>
    </source>
</evidence>
<evidence type="ECO:0000256" key="1">
    <source>
        <dbReference type="ARBA" id="ARBA00022714"/>
    </source>
</evidence>
<dbReference type="GO" id="GO:0005506">
    <property type="term" value="F:iron ion binding"/>
    <property type="evidence" value="ECO:0007669"/>
    <property type="project" value="InterPro"/>
</dbReference>
<dbReference type="InterPro" id="IPR015881">
    <property type="entry name" value="ARHD_Rieske_2Fe_2S"/>
</dbReference>
<accession>A0A537J816</accession>
<evidence type="ECO:0000259" key="6">
    <source>
        <dbReference type="PROSITE" id="PS51296"/>
    </source>
</evidence>
<dbReference type="PROSITE" id="PS51296">
    <property type="entry name" value="RIESKE"/>
    <property type="match status" value="1"/>
</dbReference>
<dbReference type="CDD" id="cd03479">
    <property type="entry name" value="Rieske_RO_Alpha_PhDO_like"/>
    <property type="match status" value="1"/>
</dbReference>
<protein>
    <submittedName>
        <fullName evidence="7">Rieske 2Fe-2S domain-containing protein</fullName>
    </submittedName>
</protein>
<dbReference type="PROSITE" id="PS00570">
    <property type="entry name" value="RING_HYDROXYL_ALPHA"/>
    <property type="match status" value="1"/>
</dbReference>
<dbReference type="GO" id="GO:0051537">
    <property type="term" value="F:2 iron, 2 sulfur cluster binding"/>
    <property type="evidence" value="ECO:0007669"/>
    <property type="project" value="UniProtKB-KW"/>
</dbReference>
<keyword evidence="2" id="KW-0479">Metal-binding</keyword>
<dbReference type="AlphaFoldDB" id="A0A537J816"/>
<dbReference type="InterPro" id="IPR036922">
    <property type="entry name" value="Rieske_2Fe-2S_sf"/>
</dbReference>
<dbReference type="PANTHER" id="PTHR21266:SF59">
    <property type="entry name" value="BLR4922 PROTEIN"/>
    <property type="match status" value="1"/>
</dbReference>
<evidence type="ECO:0000256" key="5">
    <source>
        <dbReference type="ARBA" id="ARBA00023014"/>
    </source>
</evidence>
<feature type="domain" description="Rieske" evidence="6">
    <location>
        <begin position="28"/>
        <end position="133"/>
    </location>
</feature>
<keyword evidence="3" id="KW-0560">Oxidoreductase</keyword>